<sequence length="88" mass="9894">MTFKKIGLLFLLISLSCLSTSSSGRHLVKYLAKESGKTHEELSTELKLQHKEACTTVHDRLLIDNTRDYGTYDPAPAFDKPAFKLIPN</sequence>
<protein>
    <submittedName>
        <fullName evidence="1">Uncharacterized protein</fullName>
    </submittedName>
</protein>
<comment type="caution">
    <text evidence="1">The sequence shown here is derived from an EMBL/GenBank/DDBJ whole genome shotgun (WGS) entry which is preliminary data.</text>
</comment>
<reference evidence="1 2" key="1">
    <citation type="journal article" date="2021" name="Hortic Res">
        <title>High-quality reference genome and annotation aids understanding of berry development for evergreen blueberry (Vaccinium darrowii).</title>
        <authorList>
            <person name="Yu J."/>
            <person name="Hulse-Kemp A.M."/>
            <person name="Babiker E."/>
            <person name="Staton M."/>
        </authorList>
    </citation>
    <scope>NUCLEOTIDE SEQUENCE [LARGE SCALE GENOMIC DNA]</scope>
    <source>
        <strain evidence="2">cv. NJ 8807/NJ 8810</strain>
        <tissue evidence="1">Young leaf</tissue>
    </source>
</reference>
<proteinExistence type="predicted"/>
<gene>
    <name evidence="1" type="ORF">Vadar_012568</name>
</gene>
<keyword evidence="2" id="KW-1185">Reference proteome</keyword>
<evidence type="ECO:0000313" key="2">
    <source>
        <dbReference type="Proteomes" id="UP000828048"/>
    </source>
</evidence>
<dbReference type="EMBL" id="CM037158">
    <property type="protein sequence ID" value="KAH7851502.1"/>
    <property type="molecule type" value="Genomic_DNA"/>
</dbReference>
<dbReference type="Proteomes" id="UP000828048">
    <property type="component" value="Chromosome 8"/>
</dbReference>
<evidence type="ECO:0000313" key="1">
    <source>
        <dbReference type="EMBL" id="KAH7851502.1"/>
    </source>
</evidence>
<organism evidence="1 2">
    <name type="scientific">Vaccinium darrowii</name>
    <dbReference type="NCBI Taxonomy" id="229202"/>
    <lineage>
        <taxon>Eukaryota</taxon>
        <taxon>Viridiplantae</taxon>
        <taxon>Streptophyta</taxon>
        <taxon>Embryophyta</taxon>
        <taxon>Tracheophyta</taxon>
        <taxon>Spermatophyta</taxon>
        <taxon>Magnoliopsida</taxon>
        <taxon>eudicotyledons</taxon>
        <taxon>Gunneridae</taxon>
        <taxon>Pentapetalae</taxon>
        <taxon>asterids</taxon>
        <taxon>Ericales</taxon>
        <taxon>Ericaceae</taxon>
        <taxon>Vaccinioideae</taxon>
        <taxon>Vaccinieae</taxon>
        <taxon>Vaccinium</taxon>
    </lineage>
</organism>
<name>A0ACB7YEA4_9ERIC</name>
<accession>A0ACB7YEA4</accession>